<feature type="modified residue" description="4-aspartylphosphate" evidence="6">
    <location>
        <position position="55"/>
    </location>
</feature>
<dbReference type="InterPro" id="IPR018060">
    <property type="entry name" value="HTH_AraC"/>
</dbReference>
<evidence type="ECO:0000256" key="1">
    <source>
        <dbReference type="ARBA" id="ARBA00018672"/>
    </source>
</evidence>
<gene>
    <name evidence="9" type="ORF">INP51_05345</name>
</gene>
<evidence type="ECO:0000256" key="3">
    <source>
        <dbReference type="ARBA" id="ARBA00023125"/>
    </source>
</evidence>
<dbReference type="PROSITE" id="PS00041">
    <property type="entry name" value="HTH_ARAC_FAMILY_1"/>
    <property type="match status" value="1"/>
</dbReference>
<dbReference type="EMBL" id="CP063304">
    <property type="protein sequence ID" value="QOV20373.1"/>
    <property type="molecule type" value="Genomic_DNA"/>
</dbReference>
<keyword evidence="10" id="KW-1185">Reference proteome</keyword>
<evidence type="ECO:0000313" key="10">
    <source>
        <dbReference type="Proteomes" id="UP000593601"/>
    </source>
</evidence>
<dbReference type="SUPFAM" id="SSF52172">
    <property type="entry name" value="CheY-like"/>
    <property type="match status" value="1"/>
</dbReference>
<dbReference type="AlphaFoldDB" id="A0A7M2RJ74"/>
<dbReference type="InterPro" id="IPR018062">
    <property type="entry name" value="HTH_AraC-typ_CS"/>
</dbReference>
<dbReference type="PROSITE" id="PS01124">
    <property type="entry name" value="HTH_ARAC_FAMILY_2"/>
    <property type="match status" value="1"/>
</dbReference>
<dbReference type="Gene3D" id="1.10.10.60">
    <property type="entry name" value="Homeodomain-like"/>
    <property type="match status" value="2"/>
</dbReference>
<keyword evidence="3" id="KW-0238">DNA-binding</keyword>
<dbReference type="CDD" id="cd17536">
    <property type="entry name" value="REC_YesN-like"/>
    <property type="match status" value="1"/>
</dbReference>
<proteinExistence type="predicted"/>
<name>A0A7M2RJ74_9FIRM</name>
<dbReference type="RefSeq" id="WP_193736693.1">
    <property type="nucleotide sequence ID" value="NZ_CP063304.1"/>
</dbReference>
<dbReference type="KEGG" id="bliq:INP51_05345"/>
<dbReference type="Pfam" id="PF00072">
    <property type="entry name" value="Response_reg"/>
    <property type="match status" value="1"/>
</dbReference>
<keyword evidence="4" id="KW-0804">Transcription</keyword>
<dbReference type="Gene3D" id="3.40.50.2300">
    <property type="match status" value="1"/>
</dbReference>
<evidence type="ECO:0000259" key="7">
    <source>
        <dbReference type="PROSITE" id="PS01124"/>
    </source>
</evidence>
<dbReference type="SMART" id="SM00448">
    <property type="entry name" value="REC"/>
    <property type="match status" value="1"/>
</dbReference>
<feature type="domain" description="HTH araC/xylS-type" evidence="7">
    <location>
        <begin position="277"/>
        <end position="375"/>
    </location>
</feature>
<keyword evidence="6" id="KW-0597">Phosphoprotein</keyword>
<reference evidence="9 10" key="1">
    <citation type="submission" date="2020-10" db="EMBL/GenBank/DDBJ databases">
        <title>Blautia liquoris sp.nov., isolated from the mud in a fermentation cellar used for the production of Chinese strong-flavoured liquor.</title>
        <authorList>
            <person name="Lu L."/>
        </authorList>
    </citation>
    <scope>NUCLEOTIDE SEQUENCE [LARGE SCALE GENOMIC DNA]</scope>
    <source>
        <strain evidence="9 10">LZLJ-3</strain>
    </source>
</reference>
<keyword evidence="2" id="KW-0805">Transcription regulation</keyword>
<comment type="function">
    <text evidence="5">May play the central regulatory role in sporulation. It may be an element of the effector pathway responsible for the activation of sporulation genes in response to nutritional stress. Spo0A may act in concert with spo0H (a sigma factor) to control the expression of some genes that are critical to the sporulation process.</text>
</comment>
<dbReference type="PANTHER" id="PTHR43280:SF2">
    <property type="entry name" value="HTH-TYPE TRANSCRIPTIONAL REGULATOR EXSA"/>
    <property type="match status" value="1"/>
</dbReference>
<evidence type="ECO:0000259" key="8">
    <source>
        <dbReference type="PROSITE" id="PS50110"/>
    </source>
</evidence>
<evidence type="ECO:0000256" key="6">
    <source>
        <dbReference type="PROSITE-ProRule" id="PRU00169"/>
    </source>
</evidence>
<sequence length="377" mass="44557">MYRVLFAEDEMLVRLGMKNSIPWDEFDMELTAEADNGEDAYELFLKIRPDLVITDVRMDKMDGYELIQKIRAVDEECAILVVTCLDDFETIRKMIPYHIMGYILKASMNMDEIFEALNKVREYLIKIGRIGVNEKKEKLQPEEQIKEFLAGKTERLLWPGENRMKEMMIFSLEEEEQQKINELAMKLIRELIERQISDSILIETGDKGLCLFSEKQVEDFGRVSELMIRSIETFLGVHYKIKEGKRNKDENLKDWYHRLQRKSEDHIETIKCDKLIKDAVEYMHKNHEQSLTLNEISKIMGISPSYFSHLFKKVTGKNYIEYLNDIRLQEVKAELLVSDQNISVIAENHGFHNLEYFSRYFKKAVGISPAKWRQQNR</sequence>
<dbReference type="InterPro" id="IPR011006">
    <property type="entry name" value="CheY-like_superfamily"/>
</dbReference>
<dbReference type="InterPro" id="IPR009057">
    <property type="entry name" value="Homeodomain-like_sf"/>
</dbReference>
<dbReference type="PROSITE" id="PS50110">
    <property type="entry name" value="RESPONSE_REGULATORY"/>
    <property type="match status" value="1"/>
</dbReference>
<dbReference type="Pfam" id="PF12833">
    <property type="entry name" value="HTH_18"/>
    <property type="match status" value="1"/>
</dbReference>
<dbReference type="GO" id="GO:0000160">
    <property type="term" value="P:phosphorelay signal transduction system"/>
    <property type="evidence" value="ECO:0007669"/>
    <property type="project" value="InterPro"/>
</dbReference>
<feature type="domain" description="Response regulatory" evidence="8">
    <location>
        <begin position="3"/>
        <end position="121"/>
    </location>
</feature>
<dbReference type="Proteomes" id="UP000593601">
    <property type="component" value="Chromosome"/>
</dbReference>
<dbReference type="InterPro" id="IPR020449">
    <property type="entry name" value="Tscrpt_reg_AraC-type_HTH"/>
</dbReference>
<evidence type="ECO:0000256" key="5">
    <source>
        <dbReference type="ARBA" id="ARBA00024867"/>
    </source>
</evidence>
<dbReference type="SUPFAM" id="SSF46689">
    <property type="entry name" value="Homeodomain-like"/>
    <property type="match status" value="2"/>
</dbReference>
<dbReference type="GO" id="GO:0003700">
    <property type="term" value="F:DNA-binding transcription factor activity"/>
    <property type="evidence" value="ECO:0007669"/>
    <property type="project" value="InterPro"/>
</dbReference>
<evidence type="ECO:0000256" key="2">
    <source>
        <dbReference type="ARBA" id="ARBA00023015"/>
    </source>
</evidence>
<dbReference type="PANTHER" id="PTHR43280">
    <property type="entry name" value="ARAC-FAMILY TRANSCRIPTIONAL REGULATOR"/>
    <property type="match status" value="1"/>
</dbReference>
<evidence type="ECO:0000256" key="4">
    <source>
        <dbReference type="ARBA" id="ARBA00023163"/>
    </source>
</evidence>
<protein>
    <recommendedName>
        <fullName evidence="1">Stage 0 sporulation protein A homolog</fullName>
    </recommendedName>
</protein>
<dbReference type="SMART" id="SM00342">
    <property type="entry name" value="HTH_ARAC"/>
    <property type="match status" value="1"/>
</dbReference>
<accession>A0A7M2RJ74</accession>
<dbReference type="GO" id="GO:0043565">
    <property type="term" value="F:sequence-specific DNA binding"/>
    <property type="evidence" value="ECO:0007669"/>
    <property type="project" value="InterPro"/>
</dbReference>
<dbReference type="PRINTS" id="PR00032">
    <property type="entry name" value="HTHARAC"/>
</dbReference>
<dbReference type="InterPro" id="IPR001789">
    <property type="entry name" value="Sig_transdc_resp-reg_receiver"/>
</dbReference>
<evidence type="ECO:0000313" key="9">
    <source>
        <dbReference type="EMBL" id="QOV20373.1"/>
    </source>
</evidence>
<organism evidence="9 10">
    <name type="scientific">Blautia liquoris</name>
    <dbReference type="NCBI Taxonomy" id="2779518"/>
    <lineage>
        <taxon>Bacteria</taxon>
        <taxon>Bacillati</taxon>
        <taxon>Bacillota</taxon>
        <taxon>Clostridia</taxon>
        <taxon>Lachnospirales</taxon>
        <taxon>Lachnospiraceae</taxon>
        <taxon>Blautia</taxon>
    </lineage>
</organism>